<reference evidence="1 2" key="1">
    <citation type="submission" date="2016-11" db="EMBL/GenBank/DDBJ databases">
        <authorList>
            <person name="Jaros S."/>
            <person name="Januszkiewicz K."/>
            <person name="Wedrychowicz H."/>
        </authorList>
    </citation>
    <scope>NUCLEOTIDE SEQUENCE [LARGE SCALE GENOMIC DNA]</scope>
    <source>
        <strain evidence="1 2">DSM 27406</strain>
    </source>
</reference>
<evidence type="ECO:0000313" key="1">
    <source>
        <dbReference type="EMBL" id="SHK85002.1"/>
    </source>
</evidence>
<name>A0A1M6VTX1_9BACT</name>
<accession>A0A1M6VTX1</accession>
<protein>
    <submittedName>
        <fullName evidence="1">YD repeat-containing protein</fullName>
    </submittedName>
</protein>
<dbReference type="InterPro" id="IPR031325">
    <property type="entry name" value="RHS_repeat"/>
</dbReference>
<dbReference type="RefSeq" id="WP_073077439.1">
    <property type="nucleotide sequence ID" value="NZ_FRBL01000001.1"/>
</dbReference>
<proteinExistence type="predicted"/>
<dbReference type="Pfam" id="PF05593">
    <property type="entry name" value="RHS_repeat"/>
    <property type="match status" value="1"/>
</dbReference>
<dbReference type="NCBIfam" id="TIGR01643">
    <property type="entry name" value="YD_repeat_2x"/>
    <property type="match status" value="1"/>
</dbReference>
<dbReference type="STRING" id="1419482.SAMN05444266_101363"/>
<dbReference type="EMBL" id="FRBL01000001">
    <property type="protein sequence ID" value="SHK85002.1"/>
    <property type="molecule type" value="Genomic_DNA"/>
</dbReference>
<gene>
    <name evidence="1" type="ORF">SAMN05444266_101363</name>
</gene>
<dbReference type="InterPro" id="IPR006530">
    <property type="entry name" value="YD"/>
</dbReference>
<keyword evidence="2" id="KW-1185">Reference proteome</keyword>
<evidence type="ECO:0000313" key="2">
    <source>
        <dbReference type="Proteomes" id="UP000184420"/>
    </source>
</evidence>
<dbReference type="Proteomes" id="UP000184420">
    <property type="component" value="Unassembled WGS sequence"/>
</dbReference>
<sequence>MKKNLFLLYLLFALAGVGFAQTGDLLRVMQPSPTSREFEKYITQQVSLYNGIPEINIPLYNLQVGKASIPIMLKYHASGIKFGQSSGEVGVGWVLEPGYRISRTMYGRPDEYFPMPANLDVVNSIPDPATRDVYLAQFGRDNEMYLPFASQALDGEYDKFSYSLGTTAGMFIITDRQQRKVKTTSTSLDTISYTQNLQGLITNFDITDGNGISYRFGKELTGSNTVYERNSSVNFTKGITPTAWLLTNMVDPFGQYARFHYRNYQESNSNTAKSLYTMASVSGPYQMCPNTTGDANLSSVPLNVYEVQALTDITTEREVVKFYRKANTTIIDSITVNLLTGQRLKKIVFQHVSTALHRFLDKVIVYGSKDINGQTYSFNYINRDYPGNGSLIADYWGYYRQTSNNYYEFPDFGTPYLCKGEMGAVSLGAYMTMTDRNPYGTDASFFTLNKITYPTGGSTSFEYESNKYWGANDNNGMLTIKNVGIRIKKIWFNDLVRNETMMKEYRYGTTDDETGVVSVDLANKNLFISEAVYGDCLLSGASQVDVRLLRTVTFKTNPDEELAAAAASPVTYSKVTETSMGINPVNGLTEYNGKTEYYYILPESIYYQGYPVNSSYIAYDGLMDGFGGDCINMGAGAKNMLRKYPAYYVSLDATWKKPVLKSKKVYKYVNGIFEPQLFEENEYVSNMEMFAGLKVRKFFSAAENYNNSNNYYANSITSLFDYGSYSVSCGDQVLSRTISTYFSNGSQLQQERKLSYNSLLQVSKEETVSSDNTKTIAYNYYPKDYGVITGTDPISSGVKKLLASHILTATIENTLAKTDINGSNERVVKSSFNSFKSDMPLQDGLWTFNEGNSVTNFSRTTLINGAVSHDSRYQRRLSFNSYDSRGNILEQQKVNDIAELYIWGYNNQYPVAKILGGNYVTAVGQLNQAILQYPANDQQLREELNKLRINNPDGKILVSTYTYAPSIGITSETDPAGRTSYYEYDESGRLKLIRDANGNIVKLYDYKYQQLLTQ</sequence>
<dbReference type="AlphaFoldDB" id="A0A1M6VTX1"/>
<dbReference type="OrthoDB" id="680656at2"/>
<organism evidence="1 2">
    <name type="scientific">Chitinophaga jiangningensis</name>
    <dbReference type="NCBI Taxonomy" id="1419482"/>
    <lineage>
        <taxon>Bacteria</taxon>
        <taxon>Pseudomonadati</taxon>
        <taxon>Bacteroidota</taxon>
        <taxon>Chitinophagia</taxon>
        <taxon>Chitinophagales</taxon>
        <taxon>Chitinophagaceae</taxon>
        <taxon>Chitinophaga</taxon>
    </lineage>
</organism>